<gene>
    <name evidence="1" type="ORF">V6590_01560</name>
</gene>
<sequence>MFPNGCQGIGFGPGQFFGTGLRVIDYERIIVGLLGHLGCAIDGGGFSYPADDADIIASAVAALPLEWGGRKMAVFIAECARAGISPDWMRDARPKYLPVDVRTNRHGTFAMTEDARHLGLEGWPVQERKGRKGRVVKSPVLYCPVYVAPTAQQIAAARRRYLEWWGALLWLGAELRGLGILTSIEITQAMPPMTPWR</sequence>
<dbReference type="EMBL" id="JBALHR010000001">
    <property type="protein sequence ID" value="MEH7826826.1"/>
    <property type="molecule type" value="Genomic_DNA"/>
</dbReference>
<evidence type="ECO:0000313" key="1">
    <source>
        <dbReference type="EMBL" id="MEH7826826.1"/>
    </source>
</evidence>
<reference evidence="1" key="1">
    <citation type="submission" date="2024-02" db="EMBL/GenBank/DDBJ databases">
        <title>Genome sequences of strain Gemmobacter sp. JM10B15.</title>
        <authorList>
            <person name="Zhang M."/>
        </authorList>
    </citation>
    <scope>NUCLEOTIDE SEQUENCE</scope>
    <source>
        <strain evidence="1">JM10B15</strain>
    </source>
</reference>
<keyword evidence="2" id="KW-1185">Reference proteome</keyword>
<name>A0ABU8BQ48_9RHOB</name>
<accession>A0ABU8BQ48</accession>
<organism evidence="1 2">
    <name type="scientific">Gemmobacter denitrificans</name>
    <dbReference type="NCBI Taxonomy" id="3123040"/>
    <lineage>
        <taxon>Bacteria</taxon>
        <taxon>Pseudomonadati</taxon>
        <taxon>Pseudomonadota</taxon>
        <taxon>Alphaproteobacteria</taxon>
        <taxon>Rhodobacterales</taxon>
        <taxon>Paracoccaceae</taxon>
        <taxon>Gemmobacter</taxon>
    </lineage>
</organism>
<dbReference type="RefSeq" id="WP_335418510.1">
    <property type="nucleotide sequence ID" value="NZ_JBALHR010000001.1"/>
</dbReference>
<evidence type="ECO:0000313" key="2">
    <source>
        <dbReference type="Proteomes" id="UP001431963"/>
    </source>
</evidence>
<comment type="caution">
    <text evidence="1">The sequence shown here is derived from an EMBL/GenBank/DDBJ whole genome shotgun (WGS) entry which is preliminary data.</text>
</comment>
<dbReference type="Proteomes" id="UP001431963">
    <property type="component" value="Unassembled WGS sequence"/>
</dbReference>
<proteinExistence type="predicted"/>
<protein>
    <submittedName>
        <fullName evidence="1">Uncharacterized protein</fullName>
    </submittedName>
</protein>